<evidence type="ECO:0000256" key="1">
    <source>
        <dbReference type="SAM" id="MobiDB-lite"/>
    </source>
</evidence>
<feature type="non-terminal residue" evidence="2">
    <location>
        <position position="1"/>
    </location>
</feature>
<dbReference type="AlphaFoldDB" id="A0A9N9DXR4"/>
<dbReference type="OrthoDB" id="2438904at2759"/>
<name>A0A9N9DXR4_9GLOM</name>
<keyword evidence="3" id="KW-1185">Reference proteome</keyword>
<evidence type="ECO:0000313" key="2">
    <source>
        <dbReference type="EMBL" id="CAG8656890.1"/>
    </source>
</evidence>
<comment type="caution">
    <text evidence="2">The sequence shown here is derived from an EMBL/GenBank/DDBJ whole genome shotgun (WGS) entry which is preliminary data.</text>
</comment>
<accession>A0A9N9DXR4</accession>
<protein>
    <submittedName>
        <fullName evidence="2">24507_t:CDS:1</fullName>
    </submittedName>
</protein>
<feature type="compositionally biased region" description="Polar residues" evidence="1">
    <location>
        <begin position="325"/>
        <end position="335"/>
    </location>
</feature>
<proteinExistence type="predicted"/>
<sequence length="341" mass="38922">MGQANIVAINKRTAIQMGANKINEALNQPGNAIVKLRAVEARGRPTNNALNAPNANASNTVVVPGIHFGQARNMTIDELYRKILRIGRQANYRPEELHRKFLNAFLLPWLEKAKDIGEHLLLDELAKKLYEIELHQIARHKKDRIPDRLVSQIENAINEDRDAVNQLTNQLQKVYIRKCVICGETGHTINFKNTPPDLDNEKEDYNKENNRWTGYDLLKIDKPSDFAIKGNSKHITDSLGWYTDVPVTMKDKKRKTVTVIGNFVYIDNGKPEPMLFLGMSNIRKLQGVPEPNKNQFYIKLHRKTYVIPTYSKAPVAKEPSKEEQNQVSTDFSSLISEDLKK</sequence>
<dbReference type="Proteomes" id="UP000789759">
    <property type="component" value="Unassembled WGS sequence"/>
</dbReference>
<gene>
    <name evidence="2" type="ORF">CPELLU_LOCUS9616</name>
</gene>
<reference evidence="2" key="1">
    <citation type="submission" date="2021-06" db="EMBL/GenBank/DDBJ databases">
        <authorList>
            <person name="Kallberg Y."/>
            <person name="Tangrot J."/>
            <person name="Rosling A."/>
        </authorList>
    </citation>
    <scope>NUCLEOTIDE SEQUENCE</scope>
    <source>
        <strain evidence="2">FL966</strain>
    </source>
</reference>
<evidence type="ECO:0000313" key="3">
    <source>
        <dbReference type="Proteomes" id="UP000789759"/>
    </source>
</evidence>
<feature type="region of interest" description="Disordered" evidence="1">
    <location>
        <begin position="314"/>
        <end position="341"/>
    </location>
</feature>
<dbReference type="EMBL" id="CAJVQA010007451">
    <property type="protein sequence ID" value="CAG8656890.1"/>
    <property type="molecule type" value="Genomic_DNA"/>
</dbReference>
<organism evidence="2 3">
    <name type="scientific">Cetraspora pellucida</name>
    <dbReference type="NCBI Taxonomy" id="1433469"/>
    <lineage>
        <taxon>Eukaryota</taxon>
        <taxon>Fungi</taxon>
        <taxon>Fungi incertae sedis</taxon>
        <taxon>Mucoromycota</taxon>
        <taxon>Glomeromycotina</taxon>
        <taxon>Glomeromycetes</taxon>
        <taxon>Diversisporales</taxon>
        <taxon>Gigasporaceae</taxon>
        <taxon>Cetraspora</taxon>
    </lineage>
</organism>